<organism evidence="1 2">
    <name type="scientific">Paraburkholderia caffeinitolerans</name>
    <dbReference type="NCBI Taxonomy" id="1723730"/>
    <lineage>
        <taxon>Bacteria</taxon>
        <taxon>Pseudomonadati</taxon>
        <taxon>Pseudomonadota</taxon>
        <taxon>Betaproteobacteria</taxon>
        <taxon>Burkholderiales</taxon>
        <taxon>Burkholderiaceae</taxon>
        <taxon>Paraburkholderia</taxon>
    </lineage>
</organism>
<sequence length="94" mass="9812">MVYFANATIEQAYWNHANVAPGLTSILDVDSTPGANDPFASAKAGFAQAEAQVAQQAIQAGATDNGSNAVLQAYHDDLVAPFCMVAARGFFGNF</sequence>
<gene>
    <name evidence="1" type="ORF">LMG28688_01689</name>
</gene>
<dbReference type="Proteomes" id="UP000494119">
    <property type="component" value="Unassembled WGS sequence"/>
</dbReference>
<reference evidence="1 2" key="1">
    <citation type="submission" date="2020-04" db="EMBL/GenBank/DDBJ databases">
        <authorList>
            <person name="De Canck E."/>
        </authorList>
    </citation>
    <scope>NUCLEOTIDE SEQUENCE [LARGE SCALE GENOMIC DNA]</scope>
    <source>
        <strain evidence="1 2">LMG 28688</strain>
    </source>
</reference>
<evidence type="ECO:0000313" key="1">
    <source>
        <dbReference type="EMBL" id="CAB3783643.1"/>
    </source>
</evidence>
<dbReference type="EMBL" id="CADIKL010000006">
    <property type="protein sequence ID" value="CAB3783643.1"/>
    <property type="molecule type" value="Genomic_DNA"/>
</dbReference>
<dbReference type="AlphaFoldDB" id="A0A6J5FSB7"/>
<name>A0A6J5FSB7_9BURK</name>
<keyword evidence="2" id="KW-1185">Reference proteome</keyword>
<evidence type="ECO:0000313" key="2">
    <source>
        <dbReference type="Proteomes" id="UP000494119"/>
    </source>
</evidence>
<protein>
    <submittedName>
        <fullName evidence="1">Uncharacterized protein</fullName>
    </submittedName>
</protein>
<proteinExistence type="predicted"/>
<accession>A0A6J5FSB7</accession>